<dbReference type="PANTHER" id="PTHR24114">
    <property type="entry name" value="LEUCINE RICH REPEAT FAMILY PROTEIN"/>
    <property type="match status" value="1"/>
</dbReference>
<dbReference type="SUPFAM" id="SSF53474">
    <property type="entry name" value="alpha/beta-Hydrolases"/>
    <property type="match status" value="1"/>
</dbReference>
<dbReference type="InterPro" id="IPR029058">
    <property type="entry name" value="AB_hydrolase_fold"/>
</dbReference>
<dbReference type="GO" id="GO:0008236">
    <property type="term" value="F:serine-type peptidase activity"/>
    <property type="evidence" value="ECO:0007669"/>
    <property type="project" value="InterPro"/>
</dbReference>
<dbReference type="PANTHER" id="PTHR24114:SF2">
    <property type="entry name" value="F-BOX DOMAIN-CONTAINING PROTEIN-RELATED"/>
    <property type="match status" value="1"/>
</dbReference>
<organism evidence="2 3">
    <name type="scientific">Adineta steineri</name>
    <dbReference type="NCBI Taxonomy" id="433720"/>
    <lineage>
        <taxon>Eukaryota</taxon>
        <taxon>Metazoa</taxon>
        <taxon>Spiralia</taxon>
        <taxon>Gnathifera</taxon>
        <taxon>Rotifera</taxon>
        <taxon>Eurotatoria</taxon>
        <taxon>Bdelloidea</taxon>
        <taxon>Adinetida</taxon>
        <taxon>Adinetidae</taxon>
        <taxon>Adineta</taxon>
    </lineage>
</organism>
<dbReference type="SMART" id="SM00368">
    <property type="entry name" value="LRR_RI"/>
    <property type="match status" value="6"/>
</dbReference>
<dbReference type="SUPFAM" id="SSF52047">
    <property type="entry name" value="RNI-like"/>
    <property type="match status" value="1"/>
</dbReference>
<reference evidence="2" key="1">
    <citation type="submission" date="2021-02" db="EMBL/GenBank/DDBJ databases">
        <authorList>
            <person name="Nowell W R."/>
        </authorList>
    </citation>
    <scope>NUCLEOTIDE SEQUENCE</scope>
</reference>
<dbReference type="InterPro" id="IPR052394">
    <property type="entry name" value="LRR-containing"/>
</dbReference>
<dbReference type="Pfam" id="PF13516">
    <property type="entry name" value="LRR_6"/>
    <property type="match status" value="4"/>
</dbReference>
<evidence type="ECO:0000313" key="2">
    <source>
        <dbReference type="EMBL" id="CAF3971783.1"/>
    </source>
</evidence>
<dbReference type="Gene3D" id="3.80.10.10">
    <property type="entry name" value="Ribonuclease Inhibitor"/>
    <property type="match status" value="3"/>
</dbReference>
<evidence type="ECO:0000259" key="1">
    <source>
        <dbReference type="Pfam" id="PF00326"/>
    </source>
</evidence>
<name>A0A819LY83_9BILA</name>
<dbReference type="AlphaFoldDB" id="A0A819LY83"/>
<gene>
    <name evidence="2" type="ORF">OXD698_LOCUS27869</name>
</gene>
<dbReference type="Pfam" id="PF00326">
    <property type="entry name" value="Peptidase_S9"/>
    <property type="match status" value="1"/>
</dbReference>
<evidence type="ECO:0000313" key="3">
    <source>
        <dbReference type="Proteomes" id="UP000663844"/>
    </source>
</evidence>
<accession>A0A819LY83</accession>
<dbReference type="Proteomes" id="UP000663844">
    <property type="component" value="Unassembled WGS sequence"/>
</dbReference>
<protein>
    <recommendedName>
        <fullName evidence="1">Peptidase S9 prolyl oligopeptidase catalytic domain-containing protein</fullName>
    </recommendedName>
</protein>
<proteinExistence type="predicted"/>
<dbReference type="Gene3D" id="3.40.50.1820">
    <property type="entry name" value="alpha/beta hydrolase"/>
    <property type="match status" value="1"/>
</dbReference>
<dbReference type="GO" id="GO:0006508">
    <property type="term" value="P:proteolysis"/>
    <property type="evidence" value="ECO:0007669"/>
    <property type="project" value="InterPro"/>
</dbReference>
<feature type="non-terminal residue" evidence="2">
    <location>
        <position position="1"/>
    </location>
</feature>
<dbReference type="EMBL" id="CAJOAZ010002934">
    <property type="protein sequence ID" value="CAF3971783.1"/>
    <property type="molecule type" value="Genomic_DNA"/>
</dbReference>
<dbReference type="InterPro" id="IPR032675">
    <property type="entry name" value="LRR_dom_sf"/>
</dbReference>
<dbReference type="InterPro" id="IPR001611">
    <property type="entry name" value="Leu-rich_rpt"/>
</dbReference>
<comment type="caution">
    <text evidence="2">The sequence shown here is derived from an EMBL/GenBank/DDBJ whole genome shotgun (WGS) entry which is preliminary data.</text>
</comment>
<sequence length="295" mass="32453">HKVRTPTHMVTGENDCRVPTAQSYLLKRALHILGIPSKLIVFPGEGHLIKNNPWHEKIKTFTVLTAFNCPLSDLGVLHIVNALQQNKTLNTLVLGYNQFGPQGAHYLANDLKRNTVSSSHNLYIFRSLSLQGVQHLANALETNNTLITLALNDNEIGDLGAQYLANILEQNTTLSSLDLSSNEIGDDGIAHLANALKQNKTLTTLFLGCIMIGSQGVHDLADALKQNEGLNALNIYRNHINNQGAQYIANALQQNQTLISLDMRYNDIDVQGAEYFVNALQVNKVTASLVVSFHL</sequence>
<dbReference type="InterPro" id="IPR001375">
    <property type="entry name" value="Peptidase_S9_cat"/>
</dbReference>
<feature type="domain" description="Peptidase S9 prolyl oligopeptidase catalytic" evidence="1">
    <location>
        <begin position="3"/>
        <end position="51"/>
    </location>
</feature>